<dbReference type="EMBL" id="PEXV01000064">
    <property type="protein sequence ID" value="PIS41692.1"/>
    <property type="molecule type" value="Genomic_DNA"/>
</dbReference>
<comment type="caution">
    <text evidence="2">The sequence shown here is derived from an EMBL/GenBank/DDBJ whole genome shotgun (WGS) entry which is preliminary data.</text>
</comment>
<dbReference type="Proteomes" id="UP000228711">
    <property type="component" value="Unassembled WGS sequence"/>
</dbReference>
<proteinExistence type="predicted"/>
<organism evidence="2 3">
    <name type="scientific">Candidatus Kerfeldbacteria bacterium CG08_land_8_20_14_0_20_42_7</name>
    <dbReference type="NCBI Taxonomy" id="2014245"/>
    <lineage>
        <taxon>Bacteria</taxon>
        <taxon>Candidatus Kerfeldiibacteriota</taxon>
    </lineage>
</organism>
<reference evidence="3" key="1">
    <citation type="submission" date="2017-09" db="EMBL/GenBank/DDBJ databases">
        <title>Depth-based differentiation of microbial function through sediment-hosted aquifers and enrichment of novel symbionts in the deep terrestrial subsurface.</title>
        <authorList>
            <person name="Probst A.J."/>
            <person name="Ladd B."/>
            <person name="Jarett J.K."/>
            <person name="Geller-Mcgrath D.E."/>
            <person name="Sieber C.M.K."/>
            <person name="Emerson J.B."/>
            <person name="Anantharaman K."/>
            <person name="Thomas B.C."/>
            <person name="Malmstrom R."/>
            <person name="Stieglmeier M."/>
            <person name="Klingl A."/>
            <person name="Woyke T."/>
            <person name="Ryan C.M."/>
            <person name="Banfield J.F."/>
        </authorList>
    </citation>
    <scope>NUCLEOTIDE SEQUENCE [LARGE SCALE GENOMIC DNA]</scope>
</reference>
<keyword evidence="1" id="KW-1133">Transmembrane helix</keyword>
<keyword evidence="1" id="KW-0812">Transmembrane</keyword>
<evidence type="ECO:0000256" key="1">
    <source>
        <dbReference type="SAM" id="Phobius"/>
    </source>
</evidence>
<gene>
    <name evidence="2" type="ORF">COT25_01755</name>
</gene>
<evidence type="ECO:0000313" key="3">
    <source>
        <dbReference type="Proteomes" id="UP000228711"/>
    </source>
</evidence>
<protein>
    <recommendedName>
        <fullName evidence="4">Cell division protein FtsL</fullName>
    </recommendedName>
</protein>
<evidence type="ECO:0008006" key="4">
    <source>
        <dbReference type="Google" id="ProtNLM"/>
    </source>
</evidence>
<sequence>MSEHKKKKLLKKFKDNFSTNTSGSRKTISPLVHVAFLLVMIVGGIFYLVEVNATSTQEFQIRALQNQVQQLEEIQKELEFRQADVSSLGALQEKSDEMHLVAVERIEAIDGAGPLALSR</sequence>
<feature type="transmembrane region" description="Helical" evidence="1">
    <location>
        <begin position="31"/>
        <end position="49"/>
    </location>
</feature>
<dbReference type="AlphaFoldDB" id="A0A2H0YVB5"/>
<evidence type="ECO:0000313" key="2">
    <source>
        <dbReference type="EMBL" id="PIS41692.1"/>
    </source>
</evidence>
<name>A0A2H0YVB5_9BACT</name>
<keyword evidence="1" id="KW-0472">Membrane</keyword>
<accession>A0A2H0YVB5</accession>